<dbReference type="Pfam" id="PF13191">
    <property type="entry name" value="AAA_16"/>
    <property type="match status" value="1"/>
</dbReference>
<dbReference type="GeneID" id="95793507"/>
<name>A0A7W7DJC2_9ACTN</name>
<dbReference type="EMBL" id="JACHMS010000001">
    <property type="protein sequence ID" value="MBB4711610.1"/>
    <property type="molecule type" value="Genomic_DNA"/>
</dbReference>
<dbReference type="InterPro" id="IPR053137">
    <property type="entry name" value="NLR-like"/>
</dbReference>
<comment type="caution">
    <text evidence="2">The sequence shown here is derived from an EMBL/GenBank/DDBJ whole genome shotgun (WGS) entry which is preliminary data.</text>
</comment>
<dbReference type="PANTHER" id="PTHR46082">
    <property type="entry name" value="ATP/GTP-BINDING PROTEIN-RELATED"/>
    <property type="match status" value="1"/>
</dbReference>
<dbReference type="Gene3D" id="1.25.40.10">
    <property type="entry name" value="Tetratricopeptide repeat domain"/>
    <property type="match status" value="2"/>
</dbReference>
<evidence type="ECO:0000259" key="1">
    <source>
        <dbReference type="Pfam" id="PF13191"/>
    </source>
</evidence>
<accession>A0A7W7DJC2</accession>
<protein>
    <submittedName>
        <fullName evidence="2">Tetratricopeptide (TPR) repeat protein</fullName>
    </submittedName>
</protein>
<dbReference type="RefSeq" id="WP_184907922.1">
    <property type="nucleotide sequence ID" value="NZ_JACHMS010000001.1"/>
</dbReference>
<evidence type="ECO:0000313" key="3">
    <source>
        <dbReference type="Proteomes" id="UP000565089"/>
    </source>
</evidence>
<dbReference type="NCBIfam" id="NF040586">
    <property type="entry name" value="FxSxx_TPR"/>
    <property type="match status" value="1"/>
</dbReference>
<evidence type="ECO:0000313" key="2">
    <source>
        <dbReference type="EMBL" id="MBB4711610.1"/>
    </source>
</evidence>
<dbReference type="SUPFAM" id="SSF52540">
    <property type="entry name" value="P-loop containing nucleoside triphosphate hydrolases"/>
    <property type="match status" value="2"/>
</dbReference>
<feature type="domain" description="Orc1-like AAA ATPase" evidence="1">
    <location>
        <begin position="398"/>
        <end position="529"/>
    </location>
</feature>
<dbReference type="Pfam" id="PF13424">
    <property type="entry name" value="TPR_12"/>
    <property type="match status" value="1"/>
</dbReference>
<dbReference type="InterPro" id="IPR011990">
    <property type="entry name" value="TPR-like_helical_dom_sf"/>
</dbReference>
<dbReference type="SUPFAM" id="SSF48452">
    <property type="entry name" value="TPR-like"/>
    <property type="match status" value="3"/>
</dbReference>
<proteinExistence type="predicted"/>
<dbReference type="PANTHER" id="PTHR46082:SF11">
    <property type="entry name" value="AAA+ ATPASE DOMAIN-CONTAINING PROTEIN-RELATED"/>
    <property type="match status" value="1"/>
</dbReference>
<dbReference type="InterPro" id="IPR027417">
    <property type="entry name" value="P-loop_NTPase"/>
</dbReference>
<dbReference type="Gene3D" id="3.40.50.300">
    <property type="entry name" value="P-loop containing nucleotide triphosphate hydrolases"/>
    <property type="match status" value="2"/>
</dbReference>
<keyword evidence="3" id="KW-1185">Reference proteome</keyword>
<organism evidence="2 3">
    <name type="scientific">Streptomyces luteogriseus</name>
    <dbReference type="NCBI Taxonomy" id="68233"/>
    <lineage>
        <taxon>Bacteria</taxon>
        <taxon>Bacillati</taxon>
        <taxon>Actinomycetota</taxon>
        <taxon>Actinomycetes</taxon>
        <taxon>Kitasatosporales</taxon>
        <taxon>Streptomycetaceae</taxon>
        <taxon>Streptomyces</taxon>
    </lineage>
</organism>
<reference evidence="2 3" key="1">
    <citation type="submission" date="2020-08" db="EMBL/GenBank/DDBJ databases">
        <title>Sequencing the genomes of 1000 actinobacteria strains.</title>
        <authorList>
            <person name="Klenk H.-P."/>
        </authorList>
    </citation>
    <scope>NUCLEOTIDE SEQUENCE [LARGE SCALE GENOMIC DNA]</scope>
    <source>
        <strain evidence="2 3">DSM 40483</strain>
    </source>
</reference>
<dbReference type="AlphaFoldDB" id="A0A7W7DJC2"/>
<gene>
    <name evidence="2" type="ORF">BJ965_001492</name>
</gene>
<sequence length="1224" mass="133191">MSEADGRVSRPRVTAFCSTAEDIGQTTTLLNTAVLLARSGRRVLVLDGRNADVRTRHYVRSVAPATALLPGEEGGPSVEEWFPSGAARPIGLATLKGPDPLAVVSGAGPDHPAFQGYDDVLIDAPLPRTEEQTAQLARLPDLLVVCFTADSSFIEDAAALAWGILRHTERRLDVIALALQTDWSHEDQLRIARDRVGPSFARLYGRPVRYLEIPYHAMSARSTRLGTELDGGNGFDERVLPALERLVAALDRPHPVAPTHVTLVHTSRHTVWADWIEAQLRALGLNVVRRAYGGRRPERPADDAAVLLLQPTTVRPDEQRALRALSDPGIRMVLIDGETLPPGFAHHQQIDLRRHDEQRAAELLLRGLSLPVPRRLPCSPHRFPSVPNSTNIAARSVTFVGREALLDDIRTALNGLAGQGRPCRLHGAPGVGKSEALLEFCHRFGGSYDVVWWLRADAPESVRASLAALGDALGEPTAQELSGHIRALRARADETGKRWLLVCDELDDTATLDEVSDLLPTPSADCHILFATRSGPGPAPSGAVQIPPFSRGESEALLLTLLPGLKPSHARDVVHRVGPLPLALHLAACWIGAEATRVGERDNLSGTQARQAAVEAFLDAFTDQQQSYGPGALAGTQILLRMARSSVRSSAAAEAWSHEPAGVAALNWLIDACALITGAGVDLRMLRSRPMRAALAQAGPDHTVDGRPVRPADVLLVDAALWVLHQHGLVDFDFARPGQPVRQHRVLRDLIVAGLGEEPRIETQLRAALGADLLGMVDGPAPPGSETVARRGRQIEALRLWEDTRPSVQQALLRHLADLVRTQEEEALKECLRVGRLALRSWTEHDSPEHRRLRALLSDAQHLRGAYAESGELALGVLREYRGNLGLTHPRSLLMADSYAANLGSAGHVADALDEALHVARGMVRLLGPRHAGTERVHRNLAWCYAAAGDYTEGMRLYRQVYEQRRAIGGDDDPAVRDMVPGLAEMHRLLGQDAESYQLLKHGWTPRSTARPAVNRVPITIVAENGLAVSERRLGDPDRAWERDTRALDMAVSVLGEQHMITQRCRFSLAIDHHLLGESGPAVEYAERCLHTLAGRYGPEHPSTHLCRMRLGVHLRGAGRPEEAREAGRTARRGLETVLGARHPWTLASAIALAGTLVACGAEEEAVELEESAQRGYDHLGLNRHPARAIAAGNLAMTRAGQRGAQDSGELPRVRRDIDVELFV</sequence>
<dbReference type="Proteomes" id="UP000565089">
    <property type="component" value="Unassembled WGS sequence"/>
</dbReference>
<dbReference type="InterPro" id="IPR041664">
    <property type="entry name" value="AAA_16"/>
</dbReference>